<accession>A0A1B1JX19</accession>
<proteinExistence type="predicted"/>
<dbReference type="Proteomes" id="UP000186108">
    <property type="component" value="Chromosome"/>
</dbReference>
<dbReference type="PATRIC" id="fig|37919.13.peg.144"/>
<protein>
    <submittedName>
        <fullName evidence="1">Uncharacterized protein</fullName>
    </submittedName>
</protein>
<reference evidence="1 2" key="1">
    <citation type="submission" date="2014-07" db="EMBL/GenBank/DDBJ databases">
        <authorList>
            <person name="Zhang J.E."/>
            <person name="Yang H."/>
            <person name="Guo J."/>
            <person name="Deng Z."/>
            <person name="Luo H."/>
            <person name="Luo M."/>
            <person name="Zhao B."/>
        </authorList>
    </citation>
    <scope>NUCLEOTIDE SEQUENCE [LARGE SCALE GENOMIC DNA]</scope>
    <source>
        <strain evidence="1 2">1CP</strain>
    </source>
</reference>
<organism evidence="1 2">
    <name type="scientific">Rhodococcus opacus</name>
    <name type="common">Nocardia opaca</name>
    <dbReference type="NCBI Taxonomy" id="37919"/>
    <lineage>
        <taxon>Bacteria</taxon>
        <taxon>Bacillati</taxon>
        <taxon>Actinomycetota</taxon>
        <taxon>Actinomycetes</taxon>
        <taxon>Mycobacteriales</taxon>
        <taxon>Nocardiaceae</taxon>
        <taxon>Rhodococcus</taxon>
    </lineage>
</organism>
<sequence>MTLATANETMQVVPRYVMIHRSGKLRLGGPYADTADWDGHVEPWTDYGYVDCLRLDDVLGTSGDLDIDVLRPLTSRATAAELLESLGWDKVIRRFVDDRTPPQ</sequence>
<dbReference type="AlphaFoldDB" id="A0A1B1JX19"/>
<name>A0A1B1JX19_RHOOP</name>
<gene>
    <name evidence="1" type="ORF">R1CP_00710</name>
</gene>
<dbReference type="EMBL" id="CP009111">
    <property type="protein sequence ID" value="ANS24900.1"/>
    <property type="molecule type" value="Genomic_DNA"/>
</dbReference>
<evidence type="ECO:0000313" key="2">
    <source>
        <dbReference type="Proteomes" id="UP000186108"/>
    </source>
</evidence>
<evidence type="ECO:0000313" key="1">
    <source>
        <dbReference type="EMBL" id="ANS24900.1"/>
    </source>
</evidence>